<proteinExistence type="inferred from homology"/>
<gene>
    <name evidence="7" type="ORF">WHR41_08839</name>
</gene>
<dbReference type="EMBL" id="JAAQHG020000050">
    <property type="protein sequence ID" value="KAL1582474.1"/>
    <property type="molecule type" value="Genomic_DNA"/>
</dbReference>
<evidence type="ECO:0000256" key="2">
    <source>
        <dbReference type="ARBA" id="ARBA00023002"/>
    </source>
</evidence>
<protein>
    <recommendedName>
        <fullName evidence="9">6-phosphogluconate dehydrogenase 2</fullName>
    </recommendedName>
</protein>
<keyword evidence="2" id="KW-0560">Oxidoreductase</keyword>
<keyword evidence="8" id="KW-1185">Reference proteome</keyword>
<dbReference type="InterPro" id="IPR008927">
    <property type="entry name" value="6-PGluconate_DH-like_C_sf"/>
</dbReference>
<feature type="domain" description="3-hydroxyisobutyrate dehydrogenase-like NAD-binding" evidence="6">
    <location>
        <begin position="189"/>
        <end position="308"/>
    </location>
</feature>
<feature type="active site" evidence="4">
    <location>
        <position position="195"/>
    </location>
</feature>
<dbReference type="Pfam" id="PF14833">
    <property type="entry name" value="NAD_binding_11"/>
    <property type="match status" value="1"/>
</dbReference>
<accession>A0AB34KBQ1</accession>
<dbReference type="InterPro" id="IPR051265">
    <property type="entry name" value="HIBADH-related_NP60_sf"/>
</dbReference>
<dbReference type="Gene3D" id="1.10.1040.10">
    <property type="entry name" value="N-(1-d-carboxylethyl)-l-norvaline Dehydrogenase, domain 2"/>
    <property type="match status" value="1"/>
</dbReference>
<evidence type="ECO:0000256" key="3">
    <source>
        <dbReference type="ARBA" id="ARBA00023027"/>
    </source>
</evidence>
<dbReference type="PANTHER" id="PTHR43580">
    <property type="entry name" value="OXIDOREDUCTASE GLYR1-RELATED"/>
    <property type="match status" value="1"/>
</dbReference>
<evidence type="ECO:0000259" key="6">
    <source>
        <dbReference type="Pfam" id="PF14833"/>
    </source>
</evidence>
<dbReference type="InterPro" id="IPR006115">
    <property type="entry name" value="6PGDH_NADP-bd"/>
</dbReference>
<dbReference type="InterPro" id="IPR036291">
    <property type="entry name" value="NAD(P)-bd_dom_sf"/>
</dbReference>
<evidence type="ECO:0000313" key="7">
    <source>
        <dbReference type="EMBL" id="KAL1582474.1"/>
    </source>
</evidence>
<keyword evidence="3" id="KW-0520">NAD</keyword>
<dbReference type="PIRSF" id="PIRSF000103">
    <property type="entry name" value="HIBADH"/>
    <property type="match status" value="1"/>
</dbReference>
<evidence type="ECO:0000256" key="1">
    <source>
        <dbReference type="ARBA" id="ARBA00007598"/>
    </source>
</evidence>
<dbReference type="GO" id="GO:0050661">
    <property type="term" value="F:NADP binding"/>
    <property type="evidence" value="ECO:0007669"/>
    <property type="project" value="InterPro"/>
</dbReference>
<dbReference type="AlphaFoldDB" id="A0AB34KBQ1"/>
<dbReference type="SUPFAM" id="SSF51735">
    <property type="entry name" value="NAD(P)-binding Rossmann-fold domains"/>
    <property type="match status" value="1"/>
</dbReference>
<dbReference type="GO" id="GO:0016491">
    <property type="term" value="F:oxidoreductase activity"/>
    <property type="evidence" value="ECO:0007669"/>
    <property type="project" value="UniProtKB-KW"/>
</dbReference>
<dbReference type="InterPro" id="IPR029154">
    <property type="entry name" value="HIBADH-like_NADP-bd"/>
</dbReference>
<feature type="domain" description="6-phosphogluconate dehydrogenase NADP-binding" evidence="5">
    <location>
        <begin position="20"/>
        <end position="172"/>
    </location>
</feature>
<comment type="similarity">
    <text evidence="1">Belongs to the HIBADH-related family. NP60 subfamily.</text>
</comment>
<dbReference type="RefSeq" id="XP_069225581.1">
    <property type="nucleotide sequence ID" value="XM_069377443.1"/>
</dbReference>
<dbReference type="InterPro" id="IPR013328">
    <property type="entry name" value="6PGD_dom2"/>
</dbReference>
<name>A0AB34KBQ1_9PEZI</name>
<dbReference type="Gene3D" id="3.40.50.720">
    <property type="entry name" value="NAD(P)-binding Rossmann-like Domain"/>
    <property type="match status" value="1"/>
</dbReference>
<evidence type="ECO:0000256" key="4">
    <source>
        <dbReference type="PIRSR" id="PIRSR000103-1"/>
    </source>
</evidence>
<comment type="caution">
    <text evidence="7">The sequence shown here is derived from an EMBL/GenBank/DDBJ whole genome shotgun (WGS) entry which is preliminary data.</text>
</comment>
<dbReference type="GeneID" id="96010281"/>
<dbReference type="GO" id="GO:0051287">
    <property type="term" value="F:NAD binding"/>
    <property type="evidence" value="ECO:0007669"/>
    <property type="project" value="InterPro"/>
</dbReference>
<evidence type="ECO:0000313" key="8">
    <source>
        <dbReference type="Proteomes" id="UP000803884"/>
    </source>
</evidence>
<dbReference type="PANTHER" id="PTHR43580:SF3">
    <property type="entry name" value="6-PHOSPHOGLUCONATE DEHYDROGENASE FAMILY PROTEIN (AFU_ORTHOLOGUE AFUA_2G11600)"/>
    <property type="match status" value="1"/>
</dbReference>
<evidence type="ECO:0008006" key="9">
    <source>
        <dbReference type="Google" id="ProtNLM"/>
    </source>
</evidence>
<organism evidence="7 8">
    <name type="scientific">Cladosporium halotolerans</name>
    <dbReference type="NCBI Taxonomy" id="1052096"/>
    <lineage>
        <taxon>Eukaryota</taxon>
        <taxon>Fungi</taxon>
        <taxon>Dikarya</taxon>
        <taxon>Ascomycota</taxon>
        <taxon>Pezizomycotina</taxon>
        <taxon>Dothideomycetes</taxon>
        <taxon>Dothideomycetidae</taxon>
        <taxon>Cladosporiales</taxon>
        <taxon>Cladosporiaceae</taxon>
        <taxon>Cladosporium</taxon>
    </lineage>
</organism>
<dbReference type="SUPFAM" id="SSF48179">
    <property type="entry name" value="6-phosphogluconate dehydrogenase C-terminal domain-like"/>
    <property type="match status" value="1"/>
</dbReference>
<reference evidence="7 8" key="1">
    <citation type="journal article" date="2020" name="Microbiol. Resour. Announc.">
        <title>Draft Genome Sequence of a Cladosporium Species Isolated from the Mesophotic Ascidian Didemnum maculosum.</title>
        <authorList>
            <person name="Gioti A."/>
            <person name="Siaperas R."/>
            <person name="Nikolaivits E."/>
            <person name="Le Goff G."/>
            <person name="Ouazzani J."/>
            <person name="Kotoulas G."/>
            <person name="Topakas E."/>
        </authorList>
    </citation>
    <scope>NUCLEOTIDE SEQUENCE [LARGE SCALE GENOMIC DNA]</scope>
    <source>
        <strain evidence="7 8">TM138-S3</strain>
    </source>
</reference>
<dbReference type="Pfam" id="PF03446">
    <property type="entry name" value="NAD_binding_2"/>
    <property type="match status" value="1"/>
</dbReference>
<sequence length="322" mass="34231">MDSIKQTLGVGGSSGNSPRLAWVGLGNMGRGMVKNLVEKGSYAAPLAIYNRTTARAEKLASTLPSGKTKVVTSIEDAVSQADIIFTCVGDDKAITDTIDTALKSPDAKGKLFVDCSTIHPDTSNKLAETINNAGAEFVACPVFGAPAMADNGQLVCVLAGPAAQVARVKPFCKGVMGRAEIDFSDQPHGTATRLKIIGNTFILNMVETLSEGHTLAEKSGLGSDNLHQFIETMFPGPYTAYSTRMRQGDYYKRDEPLFNVDLARKDARHALSLAESSGAKMKAVEVADGHLEMVQKHMGSKGDIAGIYGAVRQEGGLKFENE</sequence>
<dbReference type="InterPro" id="IPR015815">
    <property type="entry name" value="HIBADH-related"/>
</dbReference>
<evidence type="ECO:0000259" key="5">
    <source>
        <dbReference type="Pfam" id="PF03446"/>
    </source>
</evidence>
<dbReference type="Proteomes" id="UP000803884">
    <property type="component" value="Unassembled WGS sequence"/>
</dbReference>